<comment type="caution">
    <text evidence="6">The sequence shown here is derived from an EMBL/GenBank/DDBJ whole genome shotgun (WGS) entry which is preliminary data.</text>
</comment>
<comment type="similarity">
    <text evidence="1 4">Belongs to the GTP cyclohydrolase I type 2/NIF3 family.</text>
</comment>
<feature type="binding site" evidence="5">
    <location>
        <position position="67"/>
    </location>
    <ligand>
        <name>a divalent metal cation</name>
        <dbReference type="ChEBI" id="CHEBI:60240"/>
        <label>1</label>
    </ligand>
</feature>
<dbReference type="OrthoDB" id="9792792at2"/>
<evidence type="ECO:0000256" key="2">
    <source>
        <dbReference type="ARBA" id="ARBA00022112"/>
    </source>
</evidence>
<dbReference type="EMBL" id="QYTV02000005">
    <property type="protein sequence ID" value="RST73840.1"/>
    <property type="molecule type" value="Genomic_DNA"/>
</dbReference>
<dbReference type="PIRSF" id="PIRSF037489">
    <property type="entry name" value="UCP037489_NIF3_YqfO"/>
    <property type="match status" value="1"/>
</dbReference>
<dbReference type="NCBIfam" id="TIGR00486">
    <property type="entry name" value="YbgI_SA1388"/>
    <property type="match status" value="1"/>
</dbReference>
<feature type="binding site" evidence="5">
    <location>
        <position position="335"/>
    </location>
    <ligand>
        <name>a divalent metal cation</name>
        <dbReference type="ChEBI" id="CHEBI:60240"/>
        <label>1</label>
    </ligand>
</feature>
<evidence type="ECO:0000256" key="4">
    <source>
        <dbReference type="PIRNR" id="PIRNR037489"/>
    </source>
</evidence>
<name>A0A429XYM2_9BACI</name>
<accession>A0A429XYM2</accession>
<dbReference type="AlphaFoldDB" id="A0A429XYM2"/>
<organism evidence="6 7">
    <name type="scientific">Siminovitchia acidinfaciens</name>
    <dbReference type="NCBI Taxonomy" id="2321395"/>
    <lineage>
        <taxon>Bacteria</taxon>
        <taxon>Bacillati</taxon>
        <taxon>Bacillota</taxon>
        <taxon>Bacilli</taxon>
        <taxon>Bacillales</taxon>
        <taxon>Bacillaceae</taxon>
        <taxon>Siminovitchia</taxon>
    </lineage>
</organism>
<dbReference type="InterPro" id="IPR002678">
    <property type="entry name" value="DUF34/NIF3"/>
</dbReference>
<evidence type="ECO:0000313" key="7">
    <source>
        <dbReference type="Proteomes" id="UP000287156"/>
    </source>
</evidence>
<gene>
    <name evidence="6" type="ORF">D4T97_013280</name>
</gene>
<dbReference type="GO" id="GO:0046872">
    <property type="term" value="F:metal ion binding"/>
    <property type="evidence" value="ECO:0007669"/>
    <property type="project" value="UniProtKB-UniRule"/>
</dbReference>
<keyword evidence="3 4" id="KW-0479">Metal-binding</keyword>
<feature type="binding site" evidence="5">
    <location>
        <position position="332"/>
    </location>
    <ligand>
        <name>a divalent metal cation</name>
        <dbReference type="ChEBI" id="CHEBI:60240"/>
        <label>1</label>
    </ligand>
</feature>
<dbReference type="SUPFAM" id="SSF102705">
    <property type="entry name" value="NIF3 (NGG1p interacting factor 3)-like"/>
    <property type="match status" value="1"/>
</dbReference>
<proteinExistence type="inferred from homology"/>
<dbReference type="PANTHER" id="PTHR13799">
    <property type="entry name" value="NGG1 INTERACTING FACTOR 3"/>
    <property type="match status" value="1"/>
</dbReference>
<evidence type="ECO:0000256" key="1">
    <source>
        <dbReference type="ARBA" id="ARBA00006964"/>
    </source>
</evidence>
<dbReference type="InterPro" id="IPR036069">
    <property type="entry name" value="DUF34/NIF3_sf"/>
</dbReference>
<dbReference type="InterPro" id="IPR017221">
    <property type="entry name" value="DUF34/NIF3_bac"/>
</dbReference>
<dbReference type="Gene3D" id="3.30.70.120">
    <property type="match status" value="1"/>
</dbReference>
<keyword evidence="7" id="KW-1185">Reference proteome</keyword>
<dbReference type="Gene3D" id="3.40.1390.30">
    <property type="entry name" value="NIF3 (NGG1p interacting factor 3)-like"/>
    <property type="match status" value="1"/>
</dbReference>
<evidence type="ECO:0000256" key="3">
    <source>
        <dbReference type="ARBA" id="ARBA00022723"/>
    </source>
</evidence>
<dbReference type="RefSeq" id="WP_126051226.1">
    <property type="nucleotide sequence ID" value="NZ_QYTV02000005.1"/>
</dbReference>
<evidence type="ECO:0000313" key="6">
    <source>
        <dbReference type="EMBL" id="RST73840.1"/>
    </source>
</evidence>
<dbReference type="FunFam" id="3.40.1390.30:FF:000001">
    <property type="entry name" value="GTP cyclohydrolase 1 type 2"/>
    <property type="match status" value="1"/>
</dbReference>
<feature type="binding site" evidence="5">
    <location>
        <position position="106"/>
    </location>
    <ligand>
        <name>a divalent metal cation</name>
        <dbReference type="ChEBI" id="CHEBI:60240"/>
        <label>1</label>
    </ligand>
</feature>
<feature type="binding site" evidence="5">
    <location>
        <position position="68"/>
    </location>
    <ligand>
        <name>a divalent metal cation</name>
        <dbReference type="ChEBI" id="CHEBI:60240"/>
        <label>1</label>
    </ligand>
</feature>
<dbReference type="Proteomes" id="UP000287156">
    <property type="component" value="Unassembled WGS sequence"/>
</dbReference>
<evidence type="ECO:0000256" key="5">
    <source>
        <dbReference type="PIRSR" id="PIRSR602678-1"/>
    </source>
</evidence>
<dbReference type="InterPro" id="IPR015867">
    <property type="entry name" value="N-reg_PII/ATP_PRibTrfase_C"/>
</dbReference>
<dbReference type="GO" id="GO:0005737">
    <property type="term" value="C:cytoplasm"/>
    <property type="evidence" value="ECO:0007669"/>
    <property type="project" value="TreeGrafter"/>
</dbReference>
<sequence length="372" mass="40941">MKKVNGFQVIEMFEQFAPKKYAMEGDPIGLLVGTLNKKVSKVMVALDVLENVVDEAIEKGAELIIAHHPLIFRPLKKIALDEPGGRLIEKLIKHDIAVYAAHTNLDVAKGGVNDMLAEALQLKNTSVLVPTYEEKLKKLAVFVPMEQADQVIAAVGDAGAGFIGEYSHCSFSTNGTGRFLPGSGANPFIGEKGKIEKVSEIKVETIYPESLEKKVVSAMIQAHPYEEPAYDLYPLSLKGEELGLGRIGELDEEMTLEEFAEHVKKSFDVEGVRVIGDLSNRVKKVAVLGGDGNKYYQHAKRKGADVYVTGDFYYHTGHDAMNIGLNIVDPGHHVEKVMKKGVAKFLEQRAHELGYDVSFHSSELNTDPFTFV</sequence>
<dbReference type="PANTHER" id="PTHR13799:SF14">
    <property type="entry name" value="GTP CYCLOHYDROLASE 1 TYPE 2 HOMOLOG"/>
    <property type="match status" value="1"/>
</dbReference>
<dbReference type="Pfam" id="PF01784">
    <property type="entry name" value="DUF34_NIF3"/>
    <property type="match status" value="1"/>
</dbReference>
<protein>
    <recommendedName>
        <fullName evidence="2 4">GTP cyclohydrolase 1 type 2 homolog</fullName>
    </recommendedName>
</protein>
<dbReference type="FunFam" id="3.30.70.120:FF:000006">
    <property type="entry name" value="GTP cyclohydrolase 1 type 2 homolog"/>
    <property type="match status" value="1"/>
</dbReference>
<reference evidence="6" key="1">
    <citation type="submission" date="2018-12" db="EMBL/GenBank/DDBJ databases">
        <authorList>
            <person name="Sun L."/>
            <person name="Chen Z."/>
        </authorList>
    </citation>
    <scope>NUCLEOTIDE SEQUENCE [LARGE SCALE GENOMIC DNA]</scope>
    <source>
        <strain evidence="6">3-2-2</strain>
    </source>
</reference>